<dbReference type="SUPFAM" id="SSF52540">
    <property type="entry name" value="P-loop containing nucleoside triphosphate hydrolases"/>
    <property type="match status" value="1"/>
</dbReference>
<feature type="domain" description="ATPase AAA-type core" evidence="1">
    <location>
        <begin position="138"/>
        <end position="183"/>
    </location>
</feature>
<evidence type="ECO:0000313" key="2">
    <source>
        <dbReference type="EnsemblProtists" id="PYU1_T009842"/>
    </source>
</evidence>
<dbReference type="InterPro" id="IPR003959">
    <property type="entry name" value="ATPase_AAA_core"/>
</dbReference>
<accession>K3WXZ4</accession>
<dbReference type="InParanoid" id="K3WXZ4"/>
<sequence length="237" mass="26579">MNFTDAPRASSESKSKMKAERVIFKFYSTLEDGSDRIDAFINRAFTNYQQMEKEKHARDKSRYIYIYIQSSGDVKPKEGDDDAAASAVVAYKRYALGEDKTFANLFFDGKQQVLQLLDNFITRSGKFAIKGFPYKLGLLLHGPPGTGKTSLIKAIAQYTKRHIVTISLAKIKTNQELMDAVFDLKFAAQGLDSPVQMTFEDVVFVMEDINCASSVVNARKAKDLTPKDISSKDDIPK</sequence>
<reference evidence="2" key="3">
    <citation type="submission" date="2015-02" db="UniProtKB">
        <authorList>
            <consortium name="EnsemblProtists"/>
        </authorList>
    </citation>
    <scope>IDENTIFICATION</scope>
    <source>
        <strain evidence="2">DAOM BR144</strain>
    </source>
</reference>
<dbReference type="Pfam" id="PF00004">
    <property type="entry name" value="AAA"/>
    <property type="match status" value="1"/>
</dbReference>
<dbReference type="STRING" id="431595.K3WXZ4"/>
<dbReference type="eggNOG" id="KOG0743">
    <property type="taxonomic scope" value="Eukaryota"/>
</dbReference>
<dbReference type="PANTHER" id="PTHR23070">
    <property type="entry name" value="BCS1 AAA-TYPE ATPASE"/>
    <property type="match status" value="1"/>
</dbReference>
<dbReference type="VEuPathDB" id="FungiDB:PYU1_G009824"/>
<reference evidence="3" key="2">
    <citation type="submission" date="2010-04" db="EMBL/GenBank/DDBJ databases">
        <authorList>
            <person name="Buell R."/>
            <person name="Hamilton J."/>
            <person name="Hostetler J."/>
        </authorList>
    </citation>
    <scope>NUCLEOTIDE SEQUENCE [LARGE SCALE GENOMIC DNA]</scope>
    <source>
        <strain evidence="3">DAOM:BR144</strain>
    </source>
</reference>
<dbReference type="EnsemblProtists" id="PYU1_T009842">
    <property type="protein sequence ID" value="PYU1_T009842"/>
    <property type="gene ID" value="PYU1_G009824"/>
</dbReference>
<dbReference type="EMBL" id="GL376624">
    <property type="status" value="NOT_ANNOTATED_CDS"/>
    <property type="molecule type" value="Genomic_DNA"/>
</dbReference>
<dbReference type="HOGENOM" id="CLU_102436_0_0_1"/>
<dbReference type="InterPro" id="IPR050747">
    <property type="entry name" value="Mitochondrial_chaperone_BCS1"/>
</dbReference>
<reference evidence="3" key="1">
    <citation type="journal article" date="2010" name="Genome Biol.">
        <title>Genome sequence of the necrotrophic plant pathogen Pythium ultimum reveals original pathogenicity mechanisms and effector repertoire.</title>
        <authorList>
            <person name="Levesque C.A."/>
            <person name="Brouwer H."/>
            <person name="Cano L."/>
            <person name="Hamilton J.P."/>
            <person name="Holt C."/>
            <person name="Huitema E."/>
            <person name="Raffaele S."/>
            <person name="Robideau G.P."/>
            <person name="Thines M."/>
            <person name="Win J."/>
            <person name="Zerillo M.M."/>
            <person name="Beakes G.W."/>
            <person name="Boore J.L."/>
            <person name="Busam D."/>
            <person name="Dumas B."/>
            <person name="Ferriera S."/>
            <person name="Fuerstenberg S.I."/>
            <person name="Gachon C.M."/>
            <person name="Gaulin E."/>
            <person name="Govers F."/>
            <person name="Grenville-Briggs L."/>
            <person name="Horner N."/>
            <person name="Hostetler J."/>
            <person name="Jiang R.H."/>
            <person name="Johnson J."/>
            <person name="Krajaejun T."/>
            <person name="Lin H."/>
            <person name="Meijer H.J."/>
            <person name="Moore B."/>
            <person name="Morris P."/>
            <person name="Phuntmart V."/>
            <person name="Puiu D."/>
            <person name="Shetty J."/>
            <person name="Stajich J.E."/>
            <person name="Tripathy S."/>
            <person name="Wawra S."/>
            <person name="van West P."/>
            <person name="Whitty B.R."/>
            <person name="Coutinho P.M."/>
            <person name="Henrissat B."/>
            <person name="Martin F."/>
            <person name="Thomas P.D."/>
            <person name="Tyler B.M."/>
            <person name="De Vries R.P."/>
            <person name="Kamoun S."/>
            <person name="Yandell M."/>
            <person name="Tisserat N."/>
            <person name="Buell C.R."/>
        </authorList>
    </citation>
    <scope>NUCLEOTIDE SEQUENCE</scope>
    <source>
        <strain evidence="3">DAOM:BR144</strain>
    </source>
</reference>
<dbReference type="Gene3D" id="3.40.50.300">
    <property type="entry name" value="P-loop containing nucleotide triphosphate hydrolases"/>
    <property type="match status" value="1"/>
</dbReference>
<dbReference type="AlphaFoldDB" id="K3WXZ4"/>
<dbReference type="GO" id="GO:0005524">
    <property type="term" value="F:ATP binding"/>
    <property type="evidence" value="ECO:0007669"/>
    <property type="project" value="InterPro"/>
</dbReference>
<dbReference type="Proteomes" id="UP000019132">
    <property type="component" value="Unassembled WGS sequence"/>
</dbReference>
<evidence type="ECO:0000259" key="1">
    <source>
        <dbReference type="Pfam" id="PF00004"/>
    </source>
</evidence>
<keyword evidence="3" id="KW-1185">Reference proteome</keyword>
<name>K3WXZ4_GLOUD</name>
<dbReference type="InterPro" id="IPR027417">
    <property type="entry name" value="P-loop_NTPase"/>
</dbReference>
<dbReference type="GO" id="GO:0016887">
    <property type="term" value="F:ATP hydrolysis activity"/>
    <property type="evidence" value="ECO:0007669"/>
    <property type="project" value="InterPro"/>
</dbReference>
<protein>
    <recommendedName>
        <fullName evidence="1">ATPase AAA-type core domain-containing protein</fullName>
    </recommendedName>
</protein>
<evidence type="ECO:0000313" key="3">
    <source>
        <dbReference type="Proteomes" id="UP000019132"/>
    </source>
</evidence>
<proteinExistence type="predicted"/>
<organism evidence="2 3">
    <name type="scientific">Globisporangium ultimum (strain ATCC 200006 / CBS 805.95 / DAOM BR144)</name>
    <name type="common">Pythium ultimum</name>
    <dbReference type="NCBI Taxonomy" id="431595"/>
    <lineage>
        <taxon>Eukaryota</taxon>
        <taxon>Sar</taxon>
        <taxon>Stramenopiles</taxon>
        <taxon>Oomycota</taxon>
        <taxon>Peronosporomycetes</taxon>
        <taxon>Pythiales</taxon>
        <taxon>Pythiaceae</taxon>
        <taxon>Globisporangium</taxon>
    </lineage>
</organism>